<feature type="compositionally biased region" description="Low complexity" evidence="9">
    <location>
        <begin position="19"/>
        <end position="43"/>
    </location>
</feature>
<keyword evidence="3" id="KW-0805">Transcription regulation</keyword>
<comment type="similarity">
    <text evidence="8">Belongs to the AP2/ERF transcription factor family. ERF subfamily.</text>
</comment>
<dbReference type="FunFam" id="3.30.730.10:FF:000001">
    <property type="entry name" value="Ethylene-responsive transcription factor 2"/>
    <property type="match status" value="1"/>
</dbReference>
<keyword evidence="6" id="KW-0804">Transcription</keyword>
<feature type="region of interest" description="Disordered" evidence="9">
    <location>
        <begin position="406"/>
        <end position="431"/>
    </location>
</feature>
<evidence type="ECO:0000256" key="7">
    <source>
        <dbReference type="ARBA" id="ARBA00023242"/>
    </source>
</evidence>
<accession>A0A9E7F1R1</accession>
<dbReference type="Pfam" id="PF01190">
    <property type="entry name" value="Pollen_Ole_e_1"/>
    <property type="match status" value="1"/>
</dbReference>
<dbReference type="AlphaFoldDB" id="A0A9E7F1R1"/>
<keyword evidence="2" id="KW-0936">Ethylene signaling pathway</keyword>
<evidence type="ECO:0000256" key="4">
    <source>
        <dbReference type="ARBA" id="ARBA00023125"/>
    </source>
</evidence>
<dbReference type="OrthoDB" id="10038011at2759"/>
<dbReference type="Proteomes" id="UP001055439">
    <property type="component" value="Chromosome 2"/>
</dbReference>
<dbReference type="SUPFAM" id="SSF54171">
    <property type="entry name" value="DNA-binding domain"/>
    <property type="match status" value="1"/>
</dbReference>
<dbReference type="PANTHER" id="PTHR31657:SF73">
    <property type="entry name" value="OS02G0752800 PROTEIN"/>
    <property type="match status" value="1"/>
</dbReference>
<evidence type="ECO:0000313" key="12">
    <source>
        <dbReference type="Proteomes" id="UP001055439"/>
    </source>
</evidence>
<dbReference type="InterPro" id="IPR036955">
    <property type="entry name" value="AP2/ERF_dom_sf"/>
</dbReference>
<dbReference type="Pfam" id="PF00847">
    <property type="entry name" value="AP2"/>
    <property type="match status" value="1"/>
</dbReference>
<dbReference type="InterPro" id="IPR001471">
    <property type="entry name" value="AP2/ERF_dom"/>
</dbReference>
<dbReference type="PROSITE" id="PS51032">
    <property type="entry name" value="AP2_ERF"/>
    <property type="match status" value="1"/>
</dbReference>
<keyword evidence="7" id="KW-0539">Nucleus</keyword>
<organism evidence="11 12">
    <name type="scientific">Musa troglodytarum</name>
    <name type="common">fe'i banana</name>
    <dbReference type="NCBI Taxonomy" id="320322"/>
    <lineage>
        <taxon>Eukaryota</taxon>
        <taxon>Viridiplantae</taxon>
        <taxon>Streptophyta</taxon>
        <taxon>Embryophyta</taxon>
        <taxon>Tracheophyta</taxon>
        <taxon>Spermatophyta</taxon>
        <taxon>Magnoliopsida</taxon>
        <taxon>Liliopsida</taxon>
        <taxon>Zingiberales</taxon>
        <taxon>Musaceae</taxon>
        <taxon>Musa</taxon>
    </lineage>
</organism>
<evidence type="ECO:0000256" key="2">
    <source>
        <dbReference type="ARBA" id="ARBA00022745"/>
    </source>
</evidence>
<evidence type="ECO:0000256" key="1">
    <source>
        <dbReference type="ARBA" id="ARBA00004123"/>
    </source>
</evidence>
<dbReference type="EMBL" id="CP097504">
    <property type="protein sequence ID" value="URD88150.1"/>
    <property type="molecule type" value="Genomic_DNA"/>
</dbReference>
<dbReference type="GO" id="GO:0009873">
    <property type="term" value="P:ethylene-activated signaling pathway"/>
    <property type="evidence" value="ECO:0007669"/>
    <property type="project" value="UniProtKB-KW"/>
</dbReference>
<dbReference type="SMART" id="SM00380">
    <property type="entry name" value="AP2"/>
    <property type="match status" value="1"/>
</dbReference>
<protein>
    <recommendedName>
        <fullName evidence="10">AP2/ERF domain-containing protein</fullName>
    </recommendedName>
</protein>
<dbReference type="CDD" id="cd00018">
    <property type="entry name" value="AP2"/>
    <property type="match status" value="1"/>
</dbReference>
<dbReference type="Gene3D" id="3.30.730.10">
    <property type="entry name" value="AP2/ERF domain"/>
    <property type="match status" value="1"/>
</dbReference>
<reference evidence="11" key="1">
    <citation type="submission" date="2022-05" db="EMBL/GenBank/DDBJ databases">
        <title>The Musa troglodytarum L. genome provides insights into the mechanism of non-climacteric behaviour and enrichment of carotenoids.</title>
        <authorList>
            <person name="Wang J."/>
        </authorList>
    </citation>
    <scope>NUCLEOTIDE SEQUENCE</scope>
    <source>
        <tissue evidence="11">Leaf</tissue>
    </source>
</reference>
<evidence type="ECO:0000256" key="8">
    <source>
        <dbReference type="ARBA" id="ARBA00024343"/>
    </source>
</evidence>
<dbReference type="InterPro" id="IPR051758">
    <property type="entry name" value="ERF/AP2-like"/>
</dbReference>
<sequence length="524" mass="57285">MAKPPDLRGLCRVGGGVRLPGAGPRRASSGGSSPRAASSATPAVPGSRRRRRPTSEYAKQKMLEIFSHWLWNGGAKVRIKCRSKVIGSTVCSFEGTTDHTGTYNILVANEHENGICESVLISSPASRCKTALQVVRGLKCSSPTSTLKLLVFLHREVMATAVDMYNTMQVFSSSSSDPLSEALEAIQGAPSPYFPTSSPSESSPFSCYLHQNPIFDSYSGSFSTTIDVAAMSFLSRIQDAYALGRQARIGLNYLPPVRFQHPLSAAAEQQQMAYAGFLGPRPQSMKRSGCPASPPKPTKLYRGVRQRHWGKWVAEIRLPRNRTRLWLGTFDTAEEAAMAYDRAAFKLRGDAARLNFPELRRNGAHFGAPLHSSVDAKLQAICESMASSQKQGKGRPNVAAANEIISSGSEDNKSESSSSLEGDETSSGTTAASQIQYLDFTEAPWDESESFKLHKYPSWEIDWDSILSSDQSAPDLEASTSVAFQKQWKVAMSELVDIVSQFDINDASYPPSIHDYRVHKVVRV</sequence>
<keyword evidence="5" id="KW-0010">Activator</keyword>
<dbReference type="GO" id="GO:0000976">
    <property type="term" value="F:transcription cis-regulatory region binding"/>
    <property type="evidence" value="ECO:0007669"/>
    <property type="project" value="UniProtKB-ARBA"/>
</dbReference>
<evidence type="ECO:0000256" key="6">
    <source>
        <dbReference type="ARBA" id="ARBA00023163"/>
    </source>
</evidence>
<dbReference type="InterPro" id="IPR016177">
    <property type="entry name" value="DNA-bd_dom_sf"/>
</dbReference>
<dbReference type="GO" id="GO:0003700">
    <property type="term" value="F:DNA-binding transcription factor activity"/>
    <property type="evidence" value="ECO:0007669"/>
    <property type="project" value="InterPro"/>
</dbReference>
<evidence type="ECO:0000256" key="9">
    <source>
        <dbReference type="SAM" id="MobiDB-lite"/>
    </source>
</evidence>
<feature type="compositionally biased region" description="Low complexity" evidence="9">
    <location>
        <begin position="415"/>
        <end position="430"/>
    </location>
</feature>
<evidence type="ECO:0000256" key="5">
    <source>
        <dbReference type="ARBA" id="ARBA00023159"/>
    </source>
</evidence>
<comment type="subcellular location">
    <subcellularLocation>
        <location evidence="1">Nucleus</location>
    </subcellularLocation>
</comment>
<name>A0A9E7F1R1_9LILI</name>
<proteinExistence type="inferred from homology"/>
<keyword evidence="12" id="KW-1185">Reference proteome</keyword>
<evidence type="ECO:0000256" key="3">
    <source>
        <dbReference type="ARBA" id="ARBA00023015"/>
    </source>
</evidence>
<feature type="domain" description="AP2/ERF" evidence="10">
    <location>
        <begin position="300"/>
        <end position="357"/>
    </location>
</feature>
<dbReference type="GO" id="GO:0005634">
    <property type="term" value="C:nucleus"/>
    <property type="evidence" value="ECO:0007669"/>
    <property type="project" value="UniProtKB-SubCell"/>
</dbReference>
<feature type="region of interest" description="Disordered" evidence="9">
    <location>
        <begin position="1"/>
        <end position="55"/>
    </location>
</feature>
<evidence type="ECO:0000313" key="11">
    <source>
        <dbReference type="EMBL" id="URD88150.1"/>
    </source>
</evidence>
<dbReference type="PRINTS" id="PR00367">
    <property type="entry name" value="ETHRSPELEMNT"/>
</dbReference>
<gene>
    <name evidence="11" type="ORF">MUK42_27283</name>
</gene>
<evidence type="ECO:0000259" key="10">
    <source>
        <dbReference type="PROSITE" id="PS51032"/>
    </source>
</evidence>
<keyword evidence="4" id="KW-0238">DNA-binding</keyword>
<dbReference type="PANTHER" id="PTHR31657">
    <property type="entry name" value="ETHYLENE-RESPONSIVE TRANSCRIPTION FACTOR ERF061"/>
    <property type="match status" value="1"/>
</dbReference>